<reference evidence="1 2" key="1">
    <citation type="submission" date="2019-05" db="EMBL/GenBank/DDBJ databases">
        <title>Draft genome sequence of Actinomadura sp. 14C53.</title>
        <authorList>
            <person name="Saricaoglu S."/>
            <person name="Isik K."/>
        </authorList>
    </citation>
    <scope>NUCLEOTIDE SEQUENCE [LARGE SCALE GENOMIC DNA]</scope>
    <source>
        <strain evidence="1 2">14C53</strain>
    </source>
</reference>
<dbReference type="OrthoDB" id="8595161at2"/>
<evidence type="ECO:0000313" key="2">
    <source>
        <dbReference type="Proteomes" id="UP000309174"/>
    </source>
</evidence>
<sequence length="190" mass="19744">MSEDRVIIYEETGGDPETDVMTIHNGSGRTRVRAVGKQEQMVELISRLVGEGVTQIELCGAFGAVWHAAAGRAAGGKVPVGAIYYGFESLTGVASYKARFEAGDVLSEAFLIVHEGADPSADVVTHERADGGRTTLVAVPDEAAAGEVAGTMAGDLQLIELYGGSGPEGAEPVIRAVDGRVPVGVSAYRR</sequence>
<dbReference type="InterPro" id="IPR045441">
    <property type="entry name" value="DUF6506"/>
</dbReference>
<evidence type="ECO:0000313" key="1">
    <source>
        <dbReference type="EMBL" id="TMQ94559.1"/>
    </source>
</evidence>
<accession>A0A5C4J7R3</accession>
<name>A0A5C4J7R3_9ACTN</name>
<comment type="caution">
    <text evidence="1">The sequence shown here is derived from an EMBL/GenBank/DDBJ whole genome shotgun (WGS) entry which is preliminary data.</text>
</comment>
<dbReference type="Proteomes" id="UP000309174">
    <property type="component" value="Unassembled WGS sequence"/>
</dbReference>
<dbReference type="RefSeq" id="WP_138647383.1">
    <property type="nucleotide sequence ID" value="NZ_VCKW01000130.1"/>
</dbReference>
<organism evidence="1 2">
    <name type="scientific">Actinomadura soli</name>
    <dbReference type="NCBI Taxonomy" id="2508997"/>
    <lineage>
        <taxon>Bacteria</taxon>
        <taxon>Bacillati</taxon>
        <taxon>Actinomycetota</taxon>
        <taxon>Actinomycetes</taxon>
        <taxon>Streptosporangiales</taxon>
        <taxon>Thermomonosporaceae</taxon>
        <taxon>Actinomadura</taxon>
    </lineage>
</organism>
<protein>
    <submittedName>
        <fullName evidence="1">Uncharacterized protein</fullName>
    </submittedName>
</protein>
<dbReference type="Pfam" id="PF20116">
    <property type="entry name" value="DUF6506"/>
    <property type="match status" value="2"/>
</dbReference>
<keyword evidence="2" id="KW-1185">Reference proteome</keyword>
<gene>
    <name evidence="1" type="ORF">ETD83_23880</name>
</gene>
<dbReference type="AlphaFoldDB" id="A0A5C4J7R3"/>
<dbReference type="EMBL" id="VCKW01000130">
    <property type="protein sequence ID" value="TMQ94559.1"/>
    <property type="molecule type" value="Genomic_DNA"/>
</dbReference>
<proteinExistence type="predicted"/>